<protein>
    <submittedName>
        <fullName evidence="7">Glycoside hydrolase family 3 N-terminal domain-containing protein</fullName>
    </submittedName>
</protein>
<dbReference type="InterPro" id="IPR050226">
    <property type="entry name" value="NagZ_Beta-hexosaminidase"/>
</dbReference>
<keyword evidence="5" id="KW-0812">Transmembrane</keyword>
<dbReference type="InterPro" id="IPR036962">
    <property type="entry name" value="Glyco_hydro_3_N_sf"/>
</dbReference>
<evidence type="ECO:0000256" key="2">
    <source>
        <dbReference type="ARBA" id="ARBA00022801"/>
    </source>
</evidence>
<keyword evidence="5" id="KW-0472">Membrane</keyword>
<dbReference type="InterPro" id="IPR017853">
    <property type="entry name" value="GH"/>
</dbReference>
<keyword evidence="2 7" id="KW-0378">Hydrolase</keyword>
<evidence type="ECO:0000256" key="1">
    <source>
        <dbReference type="ARBA" id="ARBA00005336"/>
    </source>
</evidence>
<dbReference type="PANTHER" id="PTHR30480">
    <property type="entry name" value="BETA-HEXOSAMINIDASE-RELATED"/>
    <property type="match status" value="1"/>
</dbReference>
<dbReference type="GO" id="GO:0016787">
    <property type="term" value="F:hydrolase activity"/>
    <property type="evidence" value="ECO:0007669"/>
    <property type="project" value="UniProtKB-KW"/>
</dbReference>
<reference evidence="7 8" key="1">
    <citation type="submission" date="2023-05" db="EMBL/GenBank/DDBJ databases">
        <title>Lithophilousrod everest ZFBP1038 complete genpme.</title>
        <authorList>
            <person name="Tian M."/>
        </authorList>
    </citation>
    <scope>NUCLEOTIDE SEQUENCE [LARGE SCALE GENOMIC DNA]</scope>
    <source>
        <strain evidence="7 8">ZFBP1038</strain>
    </source>
</reference>
<feature type="region of interest" description="Disordered" evidence="4">
    <location>
        <begin position="516"/>
        <end position="535"/>
    </location>
</feature>
<keyword evidence="5" id="KW-1133">Transmembrane helix</keyword>
<feature type="transmembrane region" description="Helical" evidence="5">
    <location>
        <begin position="12"/>
        <end position="30"/>
    </location>
</feature>
<evidence type="ECO:0000313" key="7">
    <source>
        <dbReference type="EMBL" id="WGW13856.1"/>
    </source>
</evidence>
<evidence type="ECO:0000259" key="6">
    <source>
        <dbReference type="Pfam" id="PF00933"/>
    </source>
</evidence>
<evidence type="ECO:0000256" key="3">
    <source>
        <dbReference type="ARBA" id="ARBA00023295"/>
    </source>
</evidence>
<keyword evidence="8" id="KW-1185">Reference proteome</keyword>
<sequence>MTSSNDPQLRRLVYGVIWPGFIGTTVPAWLSDALADGLAGVLYFSHNIDSERQLADLSRAVHQAGPQALIGIDEEGGTVTRLDAGQGSFTPGNAALGRIDDVDATRAVAAGLALRLREAGIDINLAPVADVNVNPANPVIGLRSFGASTELVARHTVAASEGFQSAGIAACAKHFPGHGDVAVDSHLDLPVTDIRPDALAAVHLPPFRAAVGASIQAVLTAHIRIPAFGELPATLNPDILRLLRDDGFTGVIISDALDMAAIRHRWGAGPGAVLALQAGVDLLCVGNPTNLGPKGGSTSDEADFHEVADALFGALDDGSLDRGTLERATARLERLRNWLGEARAMSQLDRRPVNDGELLRFSDRALRCTGQVGLTADRAVVIDSRLERSIVSDPGQDVFIAALAQRIQLEGTGYTGHADTIVITDAARPTPEQRSMLADVLVDHPTAVLVAAGPESGGPEGGNTESAGPESGGESGGPDGGDGSLFTEIGFSRIIECFGASRSTGEAVAQRLVPLHAAEPELSGADSSSQPRHRK</sequence>
<dbReference type="PANTHER" id="PTHR30480:SF16">
    <property type="entry name" value="GLYCOSIDE HYDROLASE FAMILY 3 DOMAIN PROTEIN"/>
    <property type="match status" value="1"/>
</dbReference>
<dbReference type="Proteomes" id="UP001209083">
    <property type="component" value="Chromosome"/>
</dbReference>
<feature type="compositionally biased region" description="Polar residues" evidence="4">
    <location>
        <begin position="525"/>
        <end position="535"/>
    </location>
</feature>
<evidence type="ECO:0000256" key="4">
    <source>
        <dbReference type="SAM" id="MobiDB-lite"/>
    </source>
</evidence>
<evidence type="ECO:0000313" key="8">
    <source>
        <dbReference type="Proteomes" id="UP001209083"/>
    </source>
</evidence>
<comment type="similarity">
    <text evidence="1">Belongs to the glycosyl hydrolase 3 family.</text>
</comment>
<name>A0ABY8R095_9MICO</name>
<accession>A0ABY8R095</accession>
<evidence type="ECO:0000256" key="5">
    <source>
        <dbReference type="SAM" id="Phobius"/>
    </source>
</evidence>
<dbReference type="RefSeq" id="WP_349640679.1">
    <property type="nucleotide sequence ID" value="NZ_CP090958.1"/>
</dbReference>
<dbReference type="Pfam" id="PF00933">
    <property type="entry name" value="Glyco_hydro_3"/>
    <property type="match status" value="1"/>
</dbReference>
<feature type="compositionally biased region" description="Gly residues" evidence="4">
    <location>
        <begin position="470"/>
        <end position="483"/>
    </location>
</feature>
<gene>
    <name evidence="7" type="ORF">LWF01_09005</name>
</gene>
<feature type="domain" description="Glycoside hydrolase family 3 N-terminal" evidence="6">
    <location>
        <begin position="37"/>
        <end position="332"/>
    </location>
</feature>
<dbReference type="Gene3D" id="3.20.20.300">
    <property type="entry name" value="Glycoside hydrolase, family 3, N-terminal domain"/>
    <property type="match status" value="1"/>
</dbReference>
<keyword evidence="3" id="KW-0326">Glycosidase</keyword>
<proteinExistence type="inferred from homology"/>
<organism evidence="7 8">
    <name type="scientific">Saxibacter everestensis</name>
    <dbReference type="NCBI Taxonomy" id="2909229"/>
    <lineage>
        <taxon>Bacteria</taxon>
        <taxon>Bacillati</taxon>
        <taxon>Actinomycetota</taxon>
        <taxon>Actinomycetes</taxon>
        <taxon>Micrococcales</taxon>
        <taxon>Brevibacteriaceae</taxon>
        <taxon>Saxibacter</taxon>
    </lineage>
</organism>
<dbReference type="EMBL" id="CP090958">
    <property type="protein sequence ID" value="WGW13856.1"/>
    <property type="molecule type" value="Genomic_DNA"/>
</dbReference>
<dbReference type="InterPro" id="IPR001764">
    <property type="entry name" value="Glyco_hydro_3_N"/>
</dbReference>
<feature type="region of interest" description="Disordered" evidence="4">
    <location>
        <begin position="451"/>
        <end position="485"/>
    </location>
</feature>
<dbReference type="SUPFAM" id="SSF51445">
    <property type="entry name" value="(Trans)glycosidases"/>
    <property type="match status" value="1"/>
</dbReference>